<name>A0A4R1Y5L5_ACICA</name>
<feature type="domain" description="TPM" evidence="4">
    <location>
        <begin position="121"/>
        <end position="244"/>
    </location>
</feature>
<evidence type="ECO:0000256" key="1">
    <source>
        <dbReference type="SAM" id="MobiDB-lite"/>
    </source>
</evidence>
<proteinExistence type="predicted"/>
<gene>
    <name evidence="5" type="ORF">EC844_101290</name>
</gene>
<sequence>MLSLAKVKSYAPQMRLRRLLLLSVLLFSSVQYTAWAESSVEHSTATSTQAEDLLLLQKVQQQQTDAAKAQQQSAAQSAASAASTTTKTATANASQATTVANDDGLSAGESIVALPSINAAIIDQANVLSAAQKQVLNQQVEQIYRQGKAQIGIVIVPSTGQESIADFAMRLAEKGQYGSAKQDNGLLIAVSVNDRRVHIATGYGLEGVLPDIVAGQIIRNQITPAFQQGDYAAGLQQAVSEIDRILNLDPETAQKAAEELKQRQEDALKAEQATSKMINTALVIFLIGTFASMFIGRRISAATSAVTVFAAGMIYGTGFIMSIVIGLGLFFVIITPLAQLILQSVLSGGGRGGGGSGRGGGGFSGGGGRFGGGGASGSW</sequence>
<keyword evidence="6" id="KW-1185">Reference proteome</keyword>
<dbReference type="Proteomes" id="UP000294963">
    <property type="component" value="Unassembled WGS sequence"/>
</dbReference>
<feature type="region of interest" description="Disordered" evidence="1">
    <location>
        <begin position="356"/>
        <end position="379"/>
    </location>
</feature>
<evidence type="ECO:0000313" key="5">
    <source>
        <dbReference type="EMBL" id="TCM71012.1"/>
    </source>
</evidence>
<evidence type="ECO:0000313" key="6">
    <source>
        <dbReference type="Proteomes" id="UP000294963"/>
    </source>
</evidence>
<dbReference type="AlphaFoldDB" id="A0A4R1Y5L5"/>
<keyword evidence="3" id="KW-0732">Signal</keyword>
<evidence type="ECO:0000256" key="3">
    <source>
        <dbReference type="SAM" id="SignalP"/>
    </source>
</evidence>
<dbReference type="InterPro" id="IPR007621">
    <property type="entry name" value="TPM_dom"/>
</dbReference>
<dbReference type="Gene3D" id="3.10.310.50">
    <property type="match status" value="1"/>
</dbReference>
<protein>
    <recommendedName>
        <fullName evidence="4">TPM domain-containing protein</fullName>
    </recommendedName>
</protein>
<dbReference type="EMBL" id="SLVJ01000001">
    <property type="protein sequence ID" value="TCM71012.1"/>
    <property type="molecule type" value="Genomic_DNA"/>
</dbReference>
<feature type="chain" id="PRO_5020465241" description="TPM domain-containing protein" evidence="3">
    <location>
        <begin position="37"/>
        <end position="379"/>
    </location>
</feature>
<feature type="transmembrane region" description="Helical" evidence="2">
    <location>
        <begin position="308"/>
        <end position="334"/>
    </location>
</feature>
<accession>A0A4R1Y5L5</accession>
<dbReference type="Pfam" id="PF04536">
    <property type="entry name" value="TPM_phosphatase"/>
    <property type="match status" value="1"/>
</dbReference>
<keyword evidence="2" id="KW-0472">Membrane</keyword>
<keyword evidence="2" id="KW-0812">Transmembrane</keyword>
<feature type="transmembrane region" description="Helical" evidence="2">
    <location>
        <begin position="277"/>
        <end position="296"/>
    </location>
</feature>
<organism evidence="5 6">
    <name type="scientific">Acinetobacter calcoaceticus</name>
    <dbReference type="NCBI Taxonomy" id="471"/>
    <lineage>
        <taxon>Bacteria</taxon>
        <taxon>Pseudomonadati</taxon>
        <taxon>Pseudomonadota</taxon>
        <taxon>Gammaproteobacteria</taxon>
        <taxon>Moraxellales</taxon>
        <taxon>Moraxellaceae</taxon>
        <taxon>Acinetobacter</taxon>
        <taxon>Acinetobacter calcoaceticus/baumannii complex</taxon>
    </lineage>
</organism>
<reference evidence="5 6" key="1">
    <citation type="submission" date="2019-03" db="EMBL/GenBank/DDBJ databases">
        <title>Genomic analyses of the natural microbiome of Caenorhabditis elegans.</title>
        <authorList>
            <person name="Samuel B."/>
        </authorList>
    </citation>
    <scope>NUCLEOTIDE SEQUENCE [LARGE SCALE GENOMIC DNA]</scope>
    <source>
        <strain evidence="5 6">JUb89</strain>
    </source>
</reference>
<evidence type="ECO:0000259" key="4">
    <source>
        <dbReference type="Pfam" id="PF04536"/>
    </source>
</evidence>
<dbReference type="PANTHER" id="PTHR30373:SF2">
    <property type="entry name" value="UPF0603 PROTEIN YGCG"/>
    <property type="match status" value="1"/>
</dbReference>
<evidence type="ECO:0000256" key="2">
    <source>
        <dbReference type="SAM" id="Phobius"/>
    </source>
</evidence>
<feature type="signal peptide" evidence="3">
    <location>
        <begin position="1"/>
        <end position="36"/>
    </location>
</feature>
<dbReference type="PANTHER" id="PTHR30373">
    <property type="entry name" value="UPF0603 PROTEIN YGCG"/>
    <property type="match status" value="1"/>
</dbReference>
<keyword evidence="2" id="KW-1133">Transmembrane helix</keyword>
<comment type="caution">
    <text evidence="5">The sequence shown here is derived from an EMBL/GenBank/DDBJ whole genome shotgun (WGS) entry which is preliminary data.</text>
</comment>